<evidence type="ECO:0000313" key="6">
    <source>
        <dbReference type="EMBL" id="AOW29325.1"/>
    </source>
</evidence>
<dbReference type="RefSeq" id="XP_711855.1">
    <property type="nucleotide sequence ID" value="XM_706762.2"/>
</dbReference>
<dbReference type="CGD" id="CAL0000175483">
    <property type="gene designation" value="orf19.11885"/>
</dbReference>
<dbReference type="InParanoid" id="A0A1D8PMG6"/>
<gene>
    <name evidence="6" type="ordered locus">CAALFM_C405970WA</name>
    <name evidence="5" type="ordered locus">orf19.11885</name>
</gene>
<dbReference type="PROSITE" id="PS50097">
    <property type="entry name" value="BTB"/>
    <property type="match status" value="1"/>
</dbReference>
<dbReference type="SUPFAM" id="SSF117281">
    <property type="entry name" value="Kelch motif"/>
    <property type="match status" value="1"/>
</dbReference>
<dbReference type="InterPro" id="IPR006652">
    <property type="entry name" value="Kelch_1"/>
</dbReference>
<dbReference type="InterPro" id="IPR011333">
    <property type="entry name" value="SKP1/BTB/POZ_sf"/>
</dbReference>
<dbReference type="KEGG" id="cal:CAALFM_C405970WA"/>
<feature type="compositionally biased region" description="Polar residues" evidence="3">
    <location>
        <begin position="641"/>
        <end position="659"/>
    </location>
</feature>
<feature type="domain" description="BTB" evidence="4">
    <location>
        <begin position="466"/>
        <end position="532"/>
    </location>
</feature>
<feature type="region of interest" description="Disordered" evidence="3">
    <location>
        <begin position="356"/>
        <end position="412"/>
    </location>
</feature>
<dbReference type="AlphaFoldDB" id="A0A1D8PMG6"/>
<feature type="compositionally biased region" description="Polar residues" evidence="3">
    <location>
        <begin position="359"/>
        <end position="369"/>
    </location>
</feature>
<dbReference type="Pfam" id="PF01344">
    <property type="entry name" value="Kelch_1"/>
    <property type="match status" value="1"/>
</dbReference>
<dbReference type="Gene3D" id="2.120.10.80">
    <property type="entry name" value="Kelch-type beta propeller"/>
    <property type="match status" value="1"/>
</dbReference>
<keyword evidence="7" id="KW-1185">Reference proteome</keyword>
<reference evidence="6 7" key="1">
    <citation type="journal article" date="2004" name="Proc. Natl. Acad. Sci. U.S.A.">
        <title>The diploid genome sequence of Candida albicans.</title>
        <authorList>
            <person name="Jones T."/>
            <person name="Federspiel N.A."/>
            <person name="Chibana H."/>
            <person name="Dungan J."/>
            <person name="Kalman S."/>
            <person name="Magee B.B."/>
            <person name="Newport G."/>
            <person name="Thorstenson Y.R."/>
            <person name="Agabian N."/>
            <person name="Magee P.T."/>
            <person name="Davis R.W."/>
            <person name="Scherer S."/>
        </authorList>
    </citation>
    <scope>NUCLEOTIDE SEQUENCE [LARGE SCALE GENOMIC DNA]</scope>
    <source>
        <strain evidence="7">SC5314 / ATCC MYA-2876</strain>
    </source>
</reference>
<evidence type="ECO:0000256" key="3">
    <source>
        <dbReference type="SAM" id="MobiDB-lite"/>
    </source>
</evidence>
<feature type="compositionally biased region" description="Polar residues" evidence="3">
    <location>
        <begin position="680"/>
        <end position="692"/>
    </location>
</feature>
<dbReference type="CDD" id="cd18186">
    <property type="entry name" value="BTB_POZ_ZBTB_KLHL-like"/>
    <property type="match status" value="1"/>
</dbReference>
<name>A0A1D8PMG6_CANAL</name>
<dbReference type="InterPro" id="IPR015915">
    <property type="entry name" value="Kelch-typ_b-propeller"/>
</dbReference>
<evidence type="ECO:0000256" key="1">
    <source>
        <dbReference type="ARBA" id="ARBA00022441"/>
    </source>
</evidence>
<accession>A0A1D8PMG6</accession>
<organism evidence="6 7">
    <name type="scientific">Candida albicans (strain SC5314 / ATCC MYA-2876)</name>
    <name type="common">Yeast</name>
    <dbReference type="NCBI Taxonomy" id="237561"/>
    <lineage>
        <taxon>Eukaryota</taxon>
        <taxon>Fungi</taxon>
        <taxon>Dikarya</taxon>
        <taxon>Ascomycota</taxon>
        <taxon>Saccharomycotina</taxon>
        <taxon>Pichiomycetes</taxon>
        <taxon>Debaryomycetaceae</taxon>
        <taxon>Candida/Lodderomyces clade</taxon>
        <taxon>Candida</taxon>
    </lineage>
</organism>
<dbReference type="SMR" id="A0A1D8PMG6"/>
<dbReference type="Proteomes" id="UP000000559">
    <property type="component" value="Chromosome 4"/>
</dbReference>
<dbReference type="EMBL" id="CP017626">
    <property type="protein sequence ID" value="AOW29325.1"/>
    <property type="molecule type" value="Genomic_DNA"/>
</dbReference>
<dbReference type="Gene3D" id="3.30.710.10">
    <property type="entry name" value="Potassium Channel Kv1.1, Chain A"/>
    <property type="match status" value="1"/>
</dbReference>
<reference evidence="6 7" key="2">
    <citation type="journal article" date="2007" name="Genome Biol.">
        <title>Assembly of the Candida albicans genome into sixteen supercontigs aligned on the eight chromosomes.</title>
        <authorList>
            <person name="van het Hoog M."/>
            <person name="Rast T.J."/>
            <person name="Martchenko M."/>
            <person name="Grindle S."/>
            <person name="Dignard D."/>
            <person name="Hogues H."/>
            <person name="Cuomo C."/>
            <person name="Berriman M."/>
            <person name="Scherer S."/>
            <person name="Magee B.B."/>
            <person name="Whiteway M."/>
            <person name="Chibana H."/>
            <person name="Nantel A."/>
            <person name="Magee P.T."/>
        </authorList>
    </citation>
    <scope>GENOME REANNOTATION</scope>
    <source>
        <strain evidence="7">SC5314 / ATCC MYA-2876</strain>
    </source>
</reference>
<reference evidence="6 7" key="3">
    <citation type="journal article" date="2013" name="Genome Biol.">
        <title>Assembly of a phased diploid Candida albicans genome facilitates allele-specific measurements and provides a simple model for repeat and indel structure.</title>
        <authorList>
            <person name="Muzzey D."/>
            <person name="Schwartz K."/>
            <person name="Weissman J.S."/>
            <person name="Sherlock G."/>
        </authorList>
    </citation>
    <scope>NUCLEOTIDE SEQUENCE [LARGE SCALE GENOMIC DNA]</scope>
    <source>
        <strain evidence="7">SC5314 / ATCC MYA-2876</strain>
    </source>
</reference>
<dbReference type="SUPFAM" id="SSF54695">
    <property type="entry name" value="POZ domain"/>
    <property type="match status" value="1"/>
</dbReference>
<evidence type="ECO:0000259" key="4">
    <source>
        <dbReference type="PROSITE" id="PS50097"/>
    </source>
</evidence>
<dbReference type="Pfam" id="PF00651">
    <property type="entry name" value="BTB"/>
    <property type="match status" value="1"/>
</dbReference>
<proteinExistence type="predicted"/>
<keyword evidence="2" id="KW-0677">Repeat</keyword>
<dbReference type="STRING" id="237561.A0A1D8PMG6"/>
<keyword evidence="1" id="KW-0880">Kelch repeat</keyword>
<protein>
    <recommendedName>
        <fullName evidence="4">BTB domain-containing protein</fullName>
    </recommendedName>
</protein>
<feature type="compositionally biased region" description="Acidic residues" evidence="3">
    <location>
        <begin position="400"/>
        <end position="410"/>
    </location>
</feature>
<dbReference type="GeneID" id="3646514"/>
<dbReference type="VEuPathDB" id="FungiDB:C4_05970W_A"/>
<evidence type="ECO:0000256" key="2">
    <source>
        <dbReference type="ARBA" id="ARBA00022737"/>
    </source>
</evidence>
<dbReference type="PANTHER" id="PTHR23244:SF471">
    <property type="entry name" value="GUANINE NUCLEOTIDE-BINDING PROTEIN SUBUNIT BETA 1-RELATED"/>
    <property type="match status" value="1"/>
</dbReference>
<dbReference type="InterPro" id="IPR000210">
    <property type="entry name" value="BTB/POZ_dom"/>
</dbReference>
<dbReference type="OrthoDB" id="432528at2759"/>
<evidence type="ECO:0000313" key="7">
    <source>
        <dbReference type="Proteomes" id="UP000000559"/>
    </source>
</evidence>
<dbReference type="eggNOG" id="KOG0379">
    <property type="taxonomic scope" value="Eukaryota"/>
</dbReference>
<feature type="region of interest" description="Disordered" evidence="3">
    <location>
        <begin position="638"/>
        <end position="692"/>
    </location>
</feature>
<sequence>MVEMRPSECPSLAIHKSLGSIPSHNFKSTIVACTGTPYVFLYGGFDEYDALDSNVYLLNTSTMEWEIDNKIDGLYREGHSSVYIGNGNVLVYGGLPFEDEIPTSESRRFSTRQTASTRQDTMNGSTGEIKKDSLMMIYNIFNKKWIGPPDFALENCPSSRSRHACCLSRDGSKLYISGGLVKSTPLNDLYCYDLTLGIWSGPIEFVYRFDHTIMIYEDRIFSFGGLDKDMNHVKSITYYSLKTKTMGEIYLNLDITNVPPTGFYDLAILSSKINPSISLFVKLPLWNYPNNGLSISCFDLGNFEAQNLFSQNNLSHYFTDKNMNDYIWKTAFTNHEGKLYLLGALKRKKRNSHPFGACLNTSSDMNENIMTEDDDEGHEHESDIDGNGRRRDTGGRGRAEEDEDDEDEEQESTRLNYVLQIEMQKFGIPSQLENPLSLDYHRLLLSSAFTDFEIIALSSIEDKDKVEAQLEYQTESIRVHKTVLVARWPHFQRMISTGMNEALENKLFLPEPINRIKALIYYLYIGTIDFDEKYIGELTLVDYSGLLVLTNLYELKELGYLLLQKLFKLFIQFDNNFSDDETSISTLLTIWRDLAFSNESIFIVTVLELIKRKWAIITRSKTFLSLSKEEIVRLCQDSTDDSPLSKSPNHNRSLDTLDTNLIPETPTRNTNSPFVIDSPANHSNSLSTSVFD</sequence>
<dbReference type="PANTHER" id="PTHR23244">
    <property type="entry name" value="KELCH REPEAT DOMAIN"/>
    <property type="match status" value="1"/>
</dbReference>
<evidence type="ECO:0000313" key="5">
    <source>
        <dbReference type="CGD" id="CAL0000175483"/>
    </source>
</evidence>
<feature type="compositionally biased region" description="Basic and acidic residues" evidence="3">
    <location>
        <begin position="377"/>
        <end position="399"/>
    </location>
</feature>